<proteinExistence type="predicted"/>
<feature type="compositionally biased region" description="Acidic residues" evidence="1">
    <location>
        <begin position="53"/>
        <end position="63"/>
    </location>
</feature>
<dbReference type="RefSeq" id="XP_024346391.1">
    <property type="nucleotide sequence ID" value="XM_024499185.1"/>
</dbReference>
<sequence length="82" mass="8716">MNQSPMLSTTRLVGVLSGSFASTSIDSDVEIDVNEPASISSAIVNNNSSDSNTDNDDDDTEMEDYPKVLTYVATLIKVGEAI</sequence>
<dbReference type="KEGG" id="egl:EGR_09936"/>
<evidence type="ECO:0000256" key="1">
    <source>
        <dbReference type="SAM" id="MobiDB-lite"/>
    </source>
</evidence>
<comment type="caution">
    <text evidence="2">The sequence shown here is derived from an EMBL/GenBank/DDBJ whole genome shotgun (WGS) entry which is preliminary data.</text>
</comment>
<dbReference type="EMBL" id="APAU02000177">
    <property type="protein sequence ID" value="EUB55195.1"/>
    <property type="molecule type" value="Genomic_DNA"/>
</dbReference>
<protein>
    <submittedName>
        <fullName evidence="2">Uncharacterized protein</fullName>
    </submittedName>
</protein>
<accession>W6U259</accession>
<keyword evidence="3" id="KW-1185">Reference proteome</keyword>
<dbReference type="Proteomes" id="UP000019149">
    <property type="component" value="Unassembled WGS sequence"/>
</dbReference>
<name>W6U259_ECHGR</name>
<evidence type="ECO:0000313" key="3">
    <source>
        <dbReference type="Proteomes" id="UP000019149"/>
    </source>
</evidence>
<feature type="region of interest" description="Disordered" evidence="1">
    <location>
        <begin position="40"/>
        <end position="63"/>
    </location>
</feature>
<dbReference type="GeneID" id="36345651"/>
<reference evidence="2 3" key="1">
    <citation type="journal article" date="2013" name="Nat. Genet.">
        <title>The genome of the hydatid tapeworm Echinococcus granulosus.</title>
        <authorList>
            <person name="Zheng H."/>
            <person name="Zhang W."/>
            <person name="Zhang L."/>
            <person name="Zhang Z."/>
            <person name="Li J."/>
            <person name="Lu G."/>
            <person name="Zhu Y."/>
            <person name="Wang Y."/>
            <person name="Huang Y."/>
            <person name="Liu J."/>
            <person name="Kang H."/>
            <person name="Chen J."/>
            <person name="Wang L."/>
            <person name="Chen A."/>
            <person name="Yu S."/>
            <person name="Gao Z."/>
            <person name="Jin L."/>
            <person name="Gu W."/>
            <person name="Wang Z."/>
            <person name="Zhao L."/>
            <person name="Shi B."/>
            <person name="Wen H."/>
            <person name="Lin R."/>
            <person name="Jones M.K."/>
            <person name="Brejova B."/>
            <person name="Vinar T."/>
            <person name="Zhao G."/>
            <person name="McManus D.P."/>
            <person name="Chen Z."/>
            <person name="Zhou Y."/>
            <person name="Wang S."/>
        </authorList>
    </citation>
    <scope>NUCLEOTIDE SEQUENCE [LARGE SCALE GENOMIC DNA]</scope>
</reference>
<dbReference type="AlphaFoldDB" id="W6U259"/>
<evidence type="ECO:0000313" key="2">
    <source>
        <dbReference type="EMBL" id="EUB55195.1"/>
    </source>
</evidence>
<gene>
    <name evidence="2" type="ORF">EGR_09936</name>
</gene>
<dbReference type="CTD" id="36345651"/>
<feature type="compositionally biased region" description="Low complexity" evidence="1">
    <location>
        <begin position="40"/>
        <end position="52"/>
    </location>
</feature>
<organism evidence="2 3">
    <name type="scientific">Echinococcus granulosus</name>
    <name type="common">Hydatid tapeworm</name>
    <dbReference type="NCBI Taxonomy" id="6210"/>
    <lineage>
        <taxon>Eukaryota</taxon>
        <taxon>Metazoa</taxon>
        <taxon>Spiralia</taxon>
        <taxon>Lophotrochozoa</taxon>
        <taxon>Platyhelminthes</taxon>
        <taxon>Cestoda</taxon>
        <taxon>Eucestoda</taxon>
        <taxon>Cyclophyllidea</taxon>
        <taxon>Taeniidae</taxon>
        <taxon>Echinococcus</taxon>
        <taxon>Echinococcus granulosus group</taxon>
    </lineage>
</organism>